<keyword evidence="2" id="KW-1185">Reference proteome</keyword>
<dbReference type="Proteomes" id="UP000287188">
    <property type="component" value="Unassembled WGS sequence"/>
</dbReference>
<organism evidence="1 2">
    <name type="scientific">Dictyobacter kobayashii</name>
    <dbReference type="NCBI Taxonomy" id="2014872"/>
    <lineage>
        <taxon>Bacteria</taxon>
        <taxon>Bacillati</taxon>
        <taxon>Chloroflexota</taxon>
        <taxon>Ktedonobacteria</taxon>
        <taxon>Ktedonobacterales</taxon>
        <taxon>Dictyobacteraceae</taxon>
        <taxon>Dictyobacter</taxon>
    </lineage>
</organism>
<sequence length="62" mass="7092">MRIASFSDISVYRKELTISSIVSNATTPSFQKNDYTILRGRKISAIHVIINYKSHSQQYIAE</sequence>
<comment type="caution">
    <text evidence="1">The sequence shown here is derived from an EMBL/GenBank/DDBJ whole genome shotgun (WGS) entry which is preliminary data.</text>
</comment>
<evidence type="ECO:0000313" key="2">
    <source>
        <dbReference type="Proteomes" id="UP000287188"/>
    </source>
</evidence>
<dbReference type="AlphaFoldDB" id="A0A402AB59"/>
<dbReference type="EMBL" id="BIFS01000001">
    <property type="protein sequence ID" value="GCE16360.1"/>
    <property type="molecule type" value="Genomic_DNA"/>
</dbReference>
<name>A0A402AB59_9CHLR</name>
<protein>
    <submittedName>
        <fullName evidence="1">Uncharacterized protein</fullName>
    </submittedName>
</protein>
<evidence type="ECO:0000313" key="1">
    <source>
        <dbReference type="EMBL" id="GCE16360.1"/>
    </source>
</evidence>
<reference evidence="2" key="1">
    <citation type="submission" date="2018-12" db="EMBL/GenBank/DDBJ databases">
        <title>Tengunoibacter tsumagoiensis gen. nov., sp. nov., Dictyobacter kobayashii sp. nov., D. alpinus sp. nov., and D. joshuensis sp. nov. and description of Dictyobacteraceae fam. nov. within the order Ktedonobacterales isolated from Tengu-no-mugimeshi.</title>
        <authorList>
            <person name="Wang C.M."/>
            <person name="Zheng Y."/>
            <person name="Sakai Y."/>
            <person name="Toyoda A."/>
            <person name="Minakuchi Y."/>
            <person name="Abe K."/>
            <person name="Yokota A."/>
            <person name="Yabe S."/>
        </authorList>
    </citation>
    <scope>NUCLEOTIDE SEQUENCE [LARGE SCALE GENOMIC DNA]</scope>
    <source>
        <strain evidence="2">Uno11</strain>
    </source>
</reference>
<proteinExistence type="predicted"/>
<gene>
    <name evidence="1" type="ORF">KDK_01600</name>
</gene>
<accession>A0A402AB59</accession>